<organism evidence="2 3">
    <name type="scientific">Volvox africanus</name>
    <dbReference type="NCBI Taxonomy" id="51714"/>
    <lineage>
        <taxon>Eukaryota</taxon>
        <taxon>Viridiplantae</taxon>
        <taxon>Chlorophyta</taxon>
        <taxon>core chlorophytes</taxon>
        <taxon>Chlorophyceae</taxon>
        <taxon>CS clade</taxon>
        <taxon>Chlamydomonadales</taxon>
        <taxon>Volvocaceae</taxon>
        <taxon>Volvox</taxon>
    </lineage>
</organism>
<feature type="region of interest" description="Disordered" evidence="1">
    <location>
        <begin position="397"/>
        <end position="428"/>
    </location>
</feature>
<reference evidence="2" key="1">
    <citation type="journal article" date="2021" name="Proc. Natl. Acad. Sci. U.S.A.">
        <title>Three genomes in the algal genus Volvox reveal the fate of a haploid sex-determining region after a transition to homothallism.</title>
        <authorList>
            <person name="Yamamoto K."/>
            <person name="Hamaji T."/>
            <person name="Kawai-Toyooka H."/>
            <person name="Matsuzaki R."/>
            <person name="Takahashi F."/>
            <person name="Nishimura Y."/>
            <person name="Kawachi M."/>
            <person name="Noguchi H."/>
            <person name="Minakuchi Y."/>
            <person name="Umen J.G."/>
            <person name="Toyoda A."/>
            <person name="Nozaki H."/>
        </authorList>
    </citation>
    <scope>NUCLEOTIDE SEQUENCE</scope>
    <source>
        <strain evidence="2">NIES-3780</strain>
    </source>
</reference>
<feature type="compositionally biased region" description="Polar residues" evidence="1">
    <location>
        <begin position="404"/>
        <end position="418"/>
    </location>
</feature>
<proteinExistence type="predicted"/>
<feature type="region of interest" description="Disordered" evidence="1">
    <location>
        <begin position="168"/>
        <end position="212"/>
    </location>
</feature>
<feature type="compositionally biased region" description="Basic residues" evidence="1">
    <location>
        <begin position="575"/>
        <end position="587"/>
    </location>
</feature>
<dbReference type="EMBL" id="BNCO01000003">
    <property type="protein sequence ID" value="GIL45771.1"/>
    <property type="molecule type" value="Genomic_DNA"/>
</dbReference>
<gene>
    <name evidence="2" type="ORF">Vafri_2920</name>
</gene>
<evidence type="ECO:0000256" key="1">
    <source>
        <dbReference type="SAM" id="MobiDB-lite"/>
    </source>
</evidence>
<feature type="region of interest" description="Disordered" evidence="1">
    <location>
        <begin position="568"/>
        <end position="587"/>
    </location>
</feature>
<keyword evidence="3" id="KW-1185">Reference proteome</keyword>
<evidence type="ECO:0000313" key="3">
    <source>
        <dbReference type="Proteomes" id="UP000747399"/>
    </source>
</evidence>
<dbReference type="AlphaFoldDB" id="A0A8J4AQF8"/>
<protein>
    <submittedName>
        <fullName evidence="2">Uncharacterized protein</fullName>
    </submittedName>
</protein>
<evidence type="ECO:0000313" key="2">
    <source>
        <dbReference type="EMBL" id="GIL45771.1"/>
    </source>
</evidence>
<name>A0A8J4AQF8_9CHLO</name>
<sequence length="587" mass="62874">MYLLSLLRPTLAGCLLRTSAVDLGKPVLACLSSFINLHAQILTSVSIRGTFSATGVAVVERHSNFHIGPGWWLRYFNTASEIPETLLRAPPSIDTAPLPSSDTCPSLEALDAQIQRNSYNYTLRHVAEGFVTLSMLSSVHGAPEANAARLRTHPAVATATLHQAGRIPAGSAAVSDRNSLDHFSEPHSTANQVDKASAAPDGHATPQALSEQCPHGVTACARRLSILGQYQMKREVDLAAMALCIRGIGALGMPHAARAQLALPFVKRLRDPSYFFSMRSQPTEALISVLHALGKLLLHRHLKPPDIPSYAQVIERLVKSLMPHVASISAQDACRVSTALARLGCTSQRREAQLYQEFLQALAAHIASDLTAVSPGQAVRLLWAYGILLPASCSQAAGSSSSSGNKPTATATKQSTGPKPTPLANAAQAGHAVPQMVVGLSRVACRALDVQPPLELVKLVSAMSQLGSQREAEAVLSRVTPRLLRELHRLDIAALADVASAYHLSRVHEPGLLQAVADQVLENAKNSPLGNRHVASKLMACYSAGGSHCHPELRAMLHRTLTDYTPHVNTNDVRMRRRSPAVSLRHG</sequence>
<dbReference type="Proteomes" id="UP000747399">
    <property type="component" value="Unassembled WGS sequence"/>
</dbReference>
<accession>A0A8J4AQF8</accession>
<comment type="caution">
    <text evidence="2">The sequence shown here is derived from an EMBL/GenBank/DDBJ whole genome shotgun (WGS) entry which is preliminary data.</text>
</comment>